<sequence length="329" mass="37718">MRIQYADAYSAIIPLLYILKVCGLSPLVLKGQPGKRRLKVSIISVIYSIFVILFTVIVRLTGLMYIIKFTRFQIVINIALKLSLISHQIISTQLILLSFFTSCKFAKIVNSFLKFDLYFNGLPELCYKSIRIVGIHLMFGTIYYFIYIIIAIIPAQQHTNSSYIGYFMSIIDLGILLIVNIKVSTVILLLNQRFRHLNGLIVKLIEQCPDNCSKVFVPHLTEYLISYNNYRECARNDILVIRETHGHLCDICKIFNSLYSSQALLVIVISVVIQIIQSYIILLKLLHRTEYYFNGLNISLLVILGSMWYTFQVIALVTSGQYTAKEVSK</sequence>
<dbReference type="Proteomes" id="UP001233999">
    <property type="component" value="Unassembled WGS sequence"/>
</dbReference>
<keyword evidence="4 6" id="KW-1133">Transmembrane helix</keyword>
<keyword evidence="6" id="KW-0675">Receptor</keyword>
<dbReference type="GO" id="GO:0050909">
    <property type="term" value="P:sensory perception of taste"/>
    <property type="evidence" value="ECO:0007669"/>
    <property type="project" value="InterPro"/>
</dbReference>
<feature type="transmembrane region" description="Helical" evidence="6">
    <location>
        <begin position="41"/>
        <end position="67"/>
    </location>
</feature>
<comment type="function">
    <text evidence="6">Gustatory receptor which mediates acceptance or avoidance behavior, depending on its substrates.</text>
</comment>
<gene>
    <name evidence="7" type="ORF">L9F63_010409</name>
</gene>
<proteinExistence type="inferred from homology"/>
<feature type="transmembrane region" description="Helical" evidence="6">
    <location>
        <begin position="165"/>
        <end position="190"/>
    </location>
</feature>
<keyword evidence="3 6" id="KW-0812">Transmembrane</keyword>
<evidence type="ECO:0000256" key="4">
    <source>
        <dbReference type="ARBA" id="ARBA00022989"/>
    </source>
</evidence>
<evidence type="ECO:0000256" key="1">
    <source>
        <dbReference type="ARBA" id="ARBA00004651"/>
    </source>
</evidence>
<evidence type="ECO:0000313" key="7">
    <source>
        <dbReference type="EMBL" id="KAJ9599141.1"/>
    </source>
</evidence>
<reference evidence="7" key="2">
    <citation type="submission" date="2023-05" db="EMBL/GenBank/DDBJ databases">
        <authorList>
            <person name="Fouks B."/>
        </authorList>
    </citation>
    <scope>NUCLEOTIDE SEQUENCE</scope>
    <source>
        <strain evidence="7">Stay&amp;Tobe</strain>
        <tissue evidence="7">Testes</tissue>
    </source>
</reference>
<comment type="similarity">
    <text evidence="6">Belongs to the insect chemoreceptor superfamily. Gustatory receptor (GR) family.</text>
</comment>
<comment type="caution">
    <text evidence="7">The sequence shown here is derived from an EMBL/GenBank/DDBJ whole genome shotgun (WGS) entry which is preliminary data.</text>
</comment>
<dbReference type="Pfam" id="PF08395">
    <property type="entry name" value="7tm_7"/>
    <property type="match status" value="1"/>
</dbReference>
<feature type="transmembrane region" description="Helical" evidence="6">
    <location>
        <begin position="87"/>
        <end position="109"/>
    </location>
</feature>
<comment type="subcellular location">
    <subcellularLocation>
        <location evidence="1 6">Cell membrane</location>
        <topology evidence="1 6">Multi-pass membrane protein</topology>
    </subcellularLocation>
</comment>
<dbReference type="GO" id="GO:0005886">
    <property type="term" value="C:plasma membrane"/>
    <property type="evidence" value="ECO:0007669"/>
    <property type="project" value="UniProtKB-SubCell"/>
</dbReference>
<keyword evidence="2 6" id="KW-1003">Cell membrane</keyword>
<evidence type="ECO:0000313" key="8">
    <source>
        <dbReference type="Proteomes" id="UP001233999"/>
    </source>
</evidence>
<reference evidence="7" key="1">
    <citation type="journal article" date="2023" name="IScience">
        <title>Live-bearing cockroach genome reveals convergent evolutionary mechanisms linked to viviparity in insects and beyond.</title>
        <authorList>
            <person name="Fouks B."/>
            <person name="Harrison M.C."/>
            <person name="Mikhailova A.A."/>
            <person name="Marchal E."/>
            <person name="English S."/>
            <person name="Carruthers M."/>
            <person name="Jennings E.C."/>
            <person name="Chiamaka E.L."/>
            <person name="Frigard R.A."/>
            <person name="Pippel M."/>
            <person name="Attardo G.M."/>
            <person name="Benoit J.B."/>
            <person name="Bornberg-Bauer E."/>
            <person name="Tobe S.S."/>
        </authorList>
    </citation>
    <scope>NUCLEOTIDE SEQUENCE</scope>
    <source>
        <strain evidence="7">Stay&amp;Tobe</strain>
    </source>
</reference>
<evidence type="ECO:0000256" key="2">
    <source>
        <dbReference type="ARBA" id="ARBA00022475"/>
    </source>
</evidence>
<keyword evidence="5 6" id="KW-0472">Membrane</keyword>
<feature type="transmembrane region" description="Helical" evidence="6">
    <location>
        <begin position="298"/>
        <end position="319"/>
    </location>
</feature>
<evidence type="ECO:0000256" key="6">
    <source>
        <dbReference type="RuleBase" id="RU363108"/>
    </source>
</evidence>
<accession>A0AAD8EQY6</accession>
<keyword evidence="8" id="KW-1185">Reference proteome</keyword>
<feature type="transmembrane region" description="Helical" evidence="6">
    <location>
        <begin position="130"/>
        <end position="153"/>
    </location>
</feature>
<protein>
    <recommendedName>
        <fullName evidence="6">Gustatory receptor</fullName>
    </recommendedName>
</protein>
<dbReference type="InterPro" id="IPR013604">
    <property type="entry name" value="7TM_chemorcpt"/>
</dbReference>
<name>A0AAD8EQY6_DIPPU</name>
<dbReference type="EMBL" id="JASPKZ010000831">
    <property type="protein sequence ID" value="KAJ9599141.1"/>
    <property type="molecule type" value="Genomic_DNA"/>
</dbReference>
<evidence type="ECO:0000256" key="5">
    <source>
        <dbReference type="ARBA" id="ARBA00023136"/>
    </source>
</evidence>
<feature type="transmembrane region" description="Helical" evidence="6">
    <location>
        <begin position="263"/>
        <end position="286"/>
    </location>
</feature>
<keyword evidence="6" id="KW-0807">Transducer</keyword>
<feature type="transmembrane region" description="Helical" evidence="6">
    <location>
        <begin position="12"/>
        <end position="29"/>
    </location>
</feature>
<dbReference type="GO" id="GO:0007165">
    <property type="term" value="P:signal transduction"/>
    <property type="evidence" value="ECO:0007669"/>
    <property type="project" value="UniProtKB-KW"/>
</dbReference>
<feature type="non-terminal residue" evidence="7">
    <location>
        <position position="329"/>
    </location>
</feature>
<dbReference type="AlphaFoldDB" id="A0AAD8EQY6"/>
<evidence type="ECO:0000256" key="3">
    <source>
        <dbReference type="ARBA" id="ARBA00022692"/>
    </source>
</evidence>
<organism evidence="7 8">
    <name type="scientific">Diploptera punctata</name>
    <name type="common">Pacific beetle cockroach</name>
    <dbReference type="NCBI Taxonomy" id="6984"/>
    <lineage>
        <taxon>Eukaryota</taxon>
        <taxon>Metazoa</taxon>
        <taxon>Ecdysozoa</taxon>
        <taxon>Arthropoda</taxon>
        <taxon>Hexapoda</taxon>
        <taxon>Insecta</taxon>
        <taxon>Pterygota</taxon>
        <taxon>Neoptera</taxon>
        <taxon>Polyneoptera</taxon>
        <taxon>Dictyoptera</taxon>
        <taxon>Blattodea</taxon>
        <taxon>Blaberoidea</taxon>
        <taxon>Blaberidae</taxon>
        <taxon>Diplopterinae</taxon>
        <taxon>Diploptera</taxon>
    </lineage>
</organism>